<organism evidence="5 6">
    <name type="scientific">Ceratopteris richardii</name>
    <name type="common">Triangle waterfern</name>
    <dbReference type="NCBI Taxonomy" id="49495"/>
    <lineage>
        <taxon>Eukaryota</taxon>
        <taxon>Viridiplantae</taxon>
        <taxon>Streptophyta</taxon>
        <taxon>Embryophyta</taxon>
        <taxon>Tracheophyta</taxon>
        <taxon>Polypodiopsida</taxon>
        <taxon>Polypodiidae</taxon>
        <taxon>Polypodiales</taxon>
        <taxon>Pteridineae</taxon>
        <taxon>Pteridaceae</taxon>
        <taxon>Parkerioideae</taxon>
        <taxon>Ceratopteris</taxon>
    </lineage>
</organism>
<dbReference type="Proteomes" id="UP000825935">
    <property type="component" value="Chromosome 33"/>
</dbReference>
<dbReference type="FunFam" id="1.20.58.2010:FF:000001">
    <property type="entry name" value="Rop guanine nucleotide exchange factor 14"/>
    <property type="match status" value="1"/>
</dbReference>
<sequence>MSLRNYLRGKAMQPSSITKEVGRSHSLRLDSTMVEALRERFEQVSFGCKSSDFSIDGFSSGAFSTSFCPSEQSRLDDTSSSTGESSSPLSWFPHRGDQAISTSSRLLNGNAANPLSEKNVKELSELDMMKEKFAKLLLGEDMSGGGKGVSSALAISNAITNLSATVFGEIWKLEPLSAKRKSMWRREMDWLASIADHIVELVPSVQTFPNGSSFEVMVTRPRQDLQLNLPALRKLETMLLECLDNFSEAEFWYVDQGTMKNDVEDNVSRQSLQRNEEKWWLPTVKVPADGLSENEKKRLQHQRDCINQVLKAARAINSQVLSEMVVPDAYWKALPKNGKTCLGEAIYKNITSESFTPKTFLSTCDLSNEHQAVELANRMEAVIHAWHQGRQPWSSFKSTKDSRKGGKNSWGMVKEFVSDAERREFLAERAEEVLFSLKQKFPGLRQSLLDMMKIQYNKDVGQSILESYSRVMESLAASILARIDDIIFVDDVTKQPSNVLHPPFQPRAVYRKWARSNYSSQSPCVTPFKTPHTSPIPSPTASPTQRQIPNSPLDSEQNQVLSDYVSFSYEVDLRSTNCSSHGSKKLPVVQQRRVMLLSRSMNSIRSQSIHPIQDE</sequence>
<dbReference type="PANTHER" id="PTHR33101">
    <property type="entry name" value="ROP GUANINE NUCLEOTIDE EXCHANGE FACTOR 1"/>
    <property type="match status" value="1"/>
</dbReference>
<feature type="domain" description="PRONE" evidence="4">
    <location>
        <begin position="116"/>
        <end position="500"/>
    </location>
</feature>
<dbReference type="Gene3D" id="1.20.58.2010">
    <property type="entry name" value="PRONE domain, subdomain 1"/>
    <property type="match status" value="2"/>
</dbReference>
<dbReference type="Pfam" id="PF03759">
    <property type="entry name" value="PRONE"/>
    <property type="match status" value="1"/>
</dbReference>
<feature type="region of interest" description="Disordered" evidence="3">
    <location>
        <begin position="73"/>
        <end position="94"/>
    </location>
</feature>
<feature type="region of interest" description="Disordered" evidence="3">
    <location>
        <begin position="524"/>
        <end position="557"/>
    </location>
</feature>
<name>A0A8T2QNX2_CERRI</name>
<dbReference type="InterPro" id="IPR005512">
    <property type="entry name" value="PRONE_dom"/>
</dbReference>
<reference evidence="5" key="1">
    <citation type="submission" date="2021-08" db="EMBL/GenBank/DDBJ databases">
        <title>WGS assembly of Ceratopteris richardii.</title>
        <authorList>
            <person name="Marchant D.B."/>
            <person name="Chen G."/>
            <person name="Jenkins J."/>
            <person name="Shu S."/>
            <person name="Leebens-Mack J."/>
            <person name="Grimwood J."/>
            <person name="Schmutz J."/>
            <person name="Soltis P."/>
            <person name="Soltis D."/>
            <person name="Chen Z.-H."/>
        </authorList>
    </citation>
    <scope>NUCLEOTIDE SEQUENCE</scope>
    <source>
        <strain evidence="5">Whitten #5841</strain>
        <tissue evidence="5">Leaf</tissue>
    </source>
</reference>
<dbReference type="GO" id="GO:0005085">
    <property type="term" value="F:guanyl-nucleotide exchange factor activity"/>
    <property type="evidence" value="ECO:0007669"/>
    <property type="project" value="UniProtKB-UniRule"/>
</dbReference>
<dbReference type="OMA" id="GFFNAQS"/>
<evidence type="ECO:0000256" key="2">
    <source>
        <dbReference type="PROSITE-ProRule" id="PRU00663"/>
    </source>
</evidence>
<accession>A0A8T2QNX2</accession>
<keyword evidence="6" id="KW-1185">Reference proteome</keyword>
<dbReference type="EMBL" id="CM035438">
    <property type="protein sequence ID" value="KAH7285083.1"/>
    <property type="molecule type" value="Genomic_DNA"/>
</dbReference>
<dbReference type="FunFam" id="1.20.58.2010:FF:000003">
    <property type="entry name" value="Rop guanine nucleotide exchange factor 14"/>
    <property type="match status" value="1"/>
</dbReference>
<evidence type="ECO:0000259" key="4">
    <source>
        <dbReference type="PROSITE" id="PS51334"/>
    </source>
</evidence>
<keyword evidence="1 2" id="KW-0344">Guanine-nucleotide releasing factor</keyword>
<dbReference type="InterPro" id="IPR038937">
    <property type="entry name" value="RopGEF"/>
</dbReference>
<protein>
    <recommendedName>
        <fullName evidence="4">PRONE domain-containing protein</fullName>
    </recommendedName>
</protein>
<evidence type="ECO:0000256" key="3">
    <source>
        <dbReference type="SAM" id="MobiDB-lite"/>
    </source>
</evidence>
<dbReference type="PANTHER" id="PTHR33101:SF6">
    <property type="entry name" value="ROP GUANINE NUCLEOTIDE EXCHANGE FACTOR 1"/>
    <property type="match status" value="1"/>
</dbReference>
<dbReference type="PROSITE" id="PS51334">
    <property type="entry name" value="PRONE"/>
    <property type="match status" value="1"/>
</dbReference>
<dbReference type="AlphaFoldDB" id="A0A8T2QNX2"/>
<gene>
    <name evidence="5" type="ORF">KP509_33G011600</name>
</gene>
<evidence type="ECO:0000313" key="6">
    <source>
        <dbReference type="Proteomes" id="UP000825935"/>
    </source>
</evidence>
<comment type="caution">
    <text evidence="5">The sequence shown here is derived from an EMBL/GenBank/DDBJ whole genome shotgun (WGS) entry which is preliminary data.</text>
</comment>
<proteinExistence type="predicted"/>
<dbReference type="OrthoDB" id="1053009at2759"/>
<feature type="compositionally biased region" description="Polar residues" evidence="3">
    <location>
        <begin position="545"/>
        <end position="557"/>
    </location>
</feature>
<evidence type="ECO:0000313" key="5">
    <source>
        <dbReference type="EMBL" id="KAH7285083.1"/>
    </source>
</evidence>
<evidence type="ECO:0000256" key="1">
    <source>
        <dbReference type="ARBA" id="ARBA00022658"/>
    </source>
</evidence>
<feature type="compositionally biased region" description="Low complexity" evidence="3">
    <location>
        <begin position="79"/>
        <end position="90"/>
    </location>
</feature>